<dbReference type="RefSeq" id="XP_028884586.1">
    <property type="nucleotide sequence ID" value="XM_029024183.1"/>
</dbReference>
<dbReference type="AlphaFoldDB" id="A0A1X0P299"/>
<dbReference type="PANTHER" id="PTHR46763:SF1">
    <property type="entry name" value="DYNEIN REGULATORY COMPLEX PROTEIN 8"/>
    <property type="match status" value="1"/>
</dbReference>
<reference evidence="2 3" key="1">
    <citation type="submission" date="2017-03" db="EMBL/GenBank/DDBJ databases">
        <title>An alternative strategy for trypanosome survival in the mammalian bloodstream revealed through genome and transcriptome analysis of the ubiquitous bovine parasite Trypanosoma (Megatrypanum) theileri.</title>
        <authorList>
            <person name="Kelly S."/>
            <person name="Ivens A."/>
            <person name="Mott A."/>
            <person name="O'Neill E."/>
            <person name="Emms D."/>
            <person name="Macleod O."/>
            <person name="Voorheis P."/>
            <person name="Matthews J."/>
            <person name="Matthews K."/>
            <person name="Carrington M."/>
        </authorList>
    </citation>
    <scope>NUCLEOTIDE SEQUENCE [LARGE SCALE GENOMIC DNA]</scope>
    <source>
        <strain evidence="2">Edinburgh</strain>
    </source>
</reference>
<feature type="domain" description="EF-hand" evidence="1">
    <location>
        <begin position="148"/>
        <end position="183"/>
    </location>
</feature>
<evidence type="ECO:0000259" key="1">
    <source>
        <dbReference type="PROSITE" id="PS50222"/>
    </source>
</evidence>
<sequence length="216" mass="23801">MSKPKRGRKGDNAENGSITLGGKHLLVSVQDRSRRLRYTKRFEEFLEATREADRGLSTINSSEINEVPTLLVGYIARAMGLNLSNGEVLRLVEMIEEKEGASRGSVSASLLKEIIVEALMTGILGTQSGKKGPGASKTVPPPISVVRDSEDTIYRAFSVLDVHNRGFLEADEIRHFLRSGAEPFTEEEVEEFIVAAADPENGRIYYEEFADVLATE</sequence>
<dbReference type="VEuPathDB" id="TriTrypDB:TM35_000083180"/>
<dbReference type="GO" id="GO:0005509">
    <property type="term" value="F:calcium ion binding"/>
    <property type="evidence" value="ECO:0007669"/>
    <property type="project" value="InterPro"/>
</dbReference>
<dbReference type="OrthoDB" id="10260307at2759"/>
<dbReference type="InterPro" id="IPR011992">
    <property type="entry name" value="EF-hand-dom_pair"/>
</dbReference>
<evidence type="ECO:0000313" key="3">
    <source>
        <dbReference type="Proteomes" id="UP000192257"/>
    </source>
</evidence>
<dbReference type="PANTHER" id="PTHR46763">
    <property type="entry name" value="DYNEIN REGULATORY COMPLEX PROTEIN 8"/>
    <property type="match status" value="1"/>
</dbReference>
<proteinExistence type="predicted"/>
<dbReference type="SUPFAM" id="SSF47473">
    <property type="entry name" value="EF-hand"/>
    <property type="match status" value="1"/>
</dbReference>
<dbReference type="GeneID" id="39983963"/>
<gene>
    <name evidence="2" type="ORF">TM35_000083180</name>
</gene>
<name>A0A1X0P299_9TRYP</name>
<evidence type="ECO:0000313" key="2">
    <source>
        <dbReference type="EMBL" id="ORC90520.1"/>
    </source>
</evidence>
<dbReference type="EMBL" id="NBCO01000008">
    <property type="protein sequence ID" value="ORC90520.1"/>
    <property type="molecule type" value="Genomic_DNA"/>
</dbReference>
<dbReference type="PROSITE" id="PS50222">
    <property type="entry name" value="EF_HAND_2"/>
    <property type="match status" value="1"/>
</dbReference>
<keyword evidence="3" id="KW-1185">Reference proteome</keyword>
<dbReference type="Pfam" id="PF13499">
    <property type="entry name" value="EF-hand_7"/>
    <property type="match status" value="1"/>
</dbReference>
<protein>
    <recommendedName>
        <fullName evidence="1">EF-hand domain-containing protein</fullName>
    </recommendedName>
</protein>
<dbReference type="Proteomes" id="UP000192257">
    <property type="component" value="Unassembled WGS sequence"/>
</dbReference>
<organism evidence="2 3">
    <name type="scientific">Trypanosoma theileri</name>
    <dbReference type="NCBI Taxonomy" id="67003"/>
    <lineage>
        <taxon>Eukaryota</taxon>
        <taxon>Discoba</taxon>
        <taxon>Euglenozoa</taxon>
        <taxon>Kinetoplastea</taxon>
        <taxon>Metakinetoplastina</taxon>
        <taxon>Trypanosomatida</taxon>
        <taxon>Trypanosomatidae</taxon>
        <taxon>Trypanosoma</taxon>
    </lineage>
</organism>
<comment type="caution">
    <text evidence="2">The sequence shown here is derived from an EMBL/GenBank/DDBJ whole genome shotgun (WGS) entry which is preliminary data.</text>
</comment>
<dbReference type="STRING" id="67003.A0A1X0P299"/>
<dbReference type="InterPro" id="IPR002048">
    <property type="entry name" value="EF_hand_dom"/>
</dbReference>
<accession>A0A1X0P299</accession>
<dbReference type="Gene3D" id="1.10.238.10">
    <property type="entry name" value="EF-hand"/>
    <property type="match status" value="1"/>
</dbReference>